<evidence type="ECO:0000256" key="3">
    <source>
        <dbReference type="SAM" id="SignalP"/>
    </source>
</evidence>
<name>A0A023G1G0_AMBTT</name>
<feature type="domain" description="TIL" evidence="4">
    <location>
        <begin position="42"/>
        <end position="98"/>
    </location>
</feature>
<organism evidence="5">
    <name type="scientific">Amblyomma triste</name>
    <name type="common">Neotropical tick</name>
    <dbReference type="NCBI Taxonomy" id="251400"/>
    <lineage>
        <taxon>Eukaryota</taxon>
        <taxon>Metazoa</taxon>
        <taxon>Ecdysozoa</taxon>
        <taxon>Arthropoda</taxon>
        <taxon>Chelicerata</taxon>
        <taxon>Arachnida</taxon>
        <taxon>Acari</taxon>
        <taxon>Parasitiformes</taxon>
        <taxon>Ixodida</taxon>
        <taxon>Ixodoidea</taxon>
        <taxon>Ixodidae</taxon>
        <taxon>Amblyomminae</taxon>
        <taxon>Amblyomma</taxon>
    </lineage>
</organism>
<dbReference type="PANTHER" id="PTHR23259">
    <property type="entry name" value="RIDDLE"/>
    <property type="match status" value="1"/>
</dbReference>
<evidence type="ECO:0000256" key="1">
    <source>
        <dbReference type="ARBA" id="ARBA00022690"/>
    </source>
</evidence>
<dbReference type="Pfam" id="PF01826">
    <property type="entry name" value="TIL"/>
    <property type="match status" value="1"/>
</dbReference>
<dbReference type="InterPro" id="IPR036084">
    <property type="entry name" value="Ser_inhib-like_sf"/>
</dbReference>
<evidence type="ECO:0000256" key="2">
    <source>
        <dbReference type="ARBA" id="ARBA00023157"/>
    </source>
</evidence>
<dbReference type="Gene3D" id="2.10.25.10">
    <property type="entry name" value="Laminin"/>
    <property type="match status" value="1"/>
</dbReference>
<proteinExistence type="evidence at transcript level"/>
<dbReference type="PANTHER" id="PTHR23259:SF69">
    <property type="entry name" value="GEO11767P1-RELATED"/>
    <property type="match status" value="1"/>
</dbReference>
<dbReference type="SUPFAM" id="SSF57567">
    <property type="entry name" value="Serine protease inhibitors"/>
    <property type="match status" value="1"/>
</dbReference>
<dbReference type="InterPro" id="IPR051368">
    <property type="entry name" value="SerProtInhib-TIL_Domain"/>
</dbReference>
<dbReference type="InterPro" id="IPR002919">
    <property type="entry name" value="TIL_dom"/>
</dbReference>
<dbReference type="EMBL" id="GBBM01007819">
    <property type="protein sequence ID" value="JAC27599.1"/>
    <property type="molecule type" value="mRNA"/>
</dbReference>
<feature type="non-terminal residue" evidence="5">
    <location>
        <position position="1"/>
    </location>
</feature>
<feature type="signal peptide" evidence="3">
    <location>
        <begin position="1"/>
        <end position="30"/>
    </location>
</feature>
<keyword evidence="1" id="KW-0646">Protease inhibitor</keyword>
<evidence type="ECO:0000259" key="4">
    <source>
        <dbReference type="Pfam" id="PF01826"/>
    </source>
</evidence>
<protein>
    <submittedName>
        <fullName evidence="5">Putative tick til 3</fullName>
    </submittedName>
</protein>
<sequence>RVSQIYTMGFKALACQLLVLVVVGVMVAEAKKDLDLPRPKKCGRHEVYKECQSSSCAETTCKKPTTGPACTYDCLSGCFCSTGFFRNSQGVCVSRNECP</sequence>
<dbReference type="CDD" id="cd19941">
    <property type="entry name" value="TIL"/>
    <property type="match status" value="1"/>
</dbReference>
<keyword evidence="3" id="KW-0732">Signal</keyword>
<reference evidence="5" key="1">
    <citation type="submission" date="2014-03" db="EMBL/GenBank/DDBJ databases">
        <title>The sialotranscriptome of Amblyomma triste, Amblyomma parvum and Amblyomma cajennense ticks, uncovered by 454-based RNA-seq.</title>
        <authorList>
            <person name="Garcia G.R."/>
            <person name="Gardinassi L.G."/>
            <person name="Ribeiro J.M."/>
            <person name="Anatriello E."/>
            <person name="Ferreira B.R."/>
            <person name="Moreira H.N."/>
            <person name="Mafra C."/>
            <person name="Olegario M.M."/>
            <person name="Szabo P.J."/>
            <person name="Miranda-Santos I.K."/>
            <person name="Maruyama S.R."/>
        </authorList>
    </citation>
    <scope>NUCLEOTIDE SEQUENCE</scope>
    <source>
        <strain evidence="5">Mato Grasso do Sul</strain>
        <tissue evidence="5">Salivary glands</tissue>
    </source>
</reference>
<feature type="chain" id="PRO_5001515998" evidence="3">
    <location>
        <begin position="31"/>
        <end position="99"/>
    </location>
</feature>
<dbReference type="AlphaFoldDB" id="A0A023G1G0"/>
<dbReference type="GO" id="GO:0030414">
    <property type="term" value="F:peptidase inhibitor activity"/>
    <property type="evidence" value="ECO:0007669"/>
    <property type="project" value="UniProtKB-KW"/>
</dbReference>
<accession>A0A023G1G0</accession>
<keyword evidence="2" id="KW-1015">Disulfide bond</keyword>
<evidence type="ECO:0000313" key="5">
    <source>
        <dbReference type="EMBL" id="JAC27599.1"/>
    </source>
</evidence>